<evidence type="ECO:0000313" key="5">
    <source>
        <dbReference type="Proteomes" id="UP001500383"/>
    </source>
</evidence>
<feature type="transmembrane region" description="Helical" evidence="2">
    <location>
        <begin position="187"/>
        <end position="209"/>
    </location>
</feature>
<sequence length="524" mass="55495">MTTPGSQHFAASRPDPAEPAPEWLPLDRRTIAASTVVAAGALAATAVPAGSGLLLGGVGLAWVLLWTIGGTILGAAATAVIETARLAVTRYRVDAHRIERRVRFLSSSTTSLSTGRVRNVEISADLVQRRMGIATVRLASGETDGSRLILGALDREVAEELRRHLVAERAATDASELVRLDPGWVRYAPASVMTPLFGLLGIGIVFQVADWFGAVPEMLEWIWDRIGDLPIPVIAAGVLVLALVVGTIASVALFVENWWNLRLEHHEDGSLELHRGLLVGRHTSFDGRRIRGVTLHEPPGFRLLGAARLDVVASGVGTGKDDEGKKKQSPALVPASPRAVSAGAAGTILGEPVPPVLRAHPPAARRRRLVRAGAVVVAVTGASLVPAVIWPWLWWVPAVALVLSAASAIWASLDNARGLGHEITGGVVALRKGSLMRRTDVLGRDGILGWNIRRSPLQRRAGLATLVATTAGGSGAFRLPDVGREQAPALWRTAGPVWDHLAEPPGSRRVVTNAAKSDTRPGKT</sequence>
<accession>A0ABN2J6M8</accession>
<dbReference type="Pfam" id="PF03703">
    <property type="entry name" value="bPH_2"/>
    <property type="match status" value="2"/>
</dbReference>
<evidence type="ECO:0000256" key="2">
    <source>
        <dbReference type="SAM" id="Phobius"/>
    </source>
</evidence>
<keyword evidence="2" id="KW-1133">Transmembrane helix</keyword>
<evidence type="ECO:0000313" key="4">
    <source>
        <dbReference type="EMBL" id="GAA1719071.1"/>
    </source>
</evidence>
<evidence type="ECO:0000256" key="1">
    <source>
        <dbReference type="SAM" id="MobiDB-lite"/>
    </source>
</evidence>
<feature type="transmembrane region" description="Helical" evidence="2">
    <location>
        <begin position="229"/>
        <end position="255"/>
    </location>
</feature>
<protein>
    <recommendedName>
        <fullName evidence="3">YdbS-like PH domain-containing protein</fullName>
    </recommendedName>
</protein>
<feature type="domain" description="YdbS-like PH" evidence="3">
    <location>
        <begin position="89"/>
        <end position="165"/>
    </location>
</feature>
<gene>
    <name evidence="4" type="ORF">GCM10009831_31360</name>
</gene>
<organism evidence="4 5">
    <name type="scientific">Dietzia cercidiphylli</name>
    <dbReference type="NCBI Taxonomy" id="498199"/>
    <lineage>
        <taxon>Bacteria</taxon>
        <taxon>Bacillati</taxon>
        <taxon>Actinomycetota</taxon>
        <taxon>Actinomycetes</taxon>
        <taxon>Mycobacteriales</taxon>
        <taxon>Dietziaceae</taxon>
        <taxon>Dietzia</taxon>
    </lineage>
</organism>
<feature type="transmembrane region" description="Helical" evidence="2">
    <location>
        <begin position="369"/>
        <end position="389"/>
    </location>
</feature>
<feature type="transmembrane region" description="Helical" evidence="2">
    <location>
        <begin position="31"/>
        <end position="54"/>
    </location>
</feature>
<dbReference type="Proteomes" id="UP001500383">
    <property type="component" value="Unassembled WGS sequence"/>
</dbReference>
<keyword evidence="2" id="KW-0472">Membrane</keyword>
<dbReference type="PANTHER" id="PTHR34473:SF2">
    <property type="entry name" value="UPF0699 TRANSMEMBRANE PROTEIN YDBT"/>
    <property type="match status" value="1"/>
</dbReference>
<feature type="transmembrane region" description="Helical" evidence="2">
    <location>
        <begin position="60"/>
        <end position="81"/>
    </location>
</feature>
<evidence type="ECO:0000259" key="3">
    <source>
        <dbReference type="Pfam" id="PF03703"/>
    </source>
</evidence>
<dbReference type="PANTHER" id="PTHR34473">
    <property type="entry name" value="UPF0699 TRANSMEMBRANE PROTEIN YDBS"/>
    <property type="match status" value="1"/>
</dbReference>
<feature type="region of interest" description="Disordered" evidence="1">
    <location>
        <begin position="1"/>
        <end position="21"/>
    </location>
</feature>
<dbReference type="RefSeq" id="WP_344393237.1">
    <property type="nucleotide sequence ID" value="NZ_BAAAQG010000021.1"/>
</dbReference>
<keyword evidence="5" id="KW-1185">Reference proteome</keyword>
<feature type="domain" description="YdbS-like PH" evidence="3">
    <location>
        <begin position="419"/>
        <end position="492"/>
    </location>
</feature>
<reference evidence="4 5" key="1">
    <citation type="journal article" date="2019" name="Int. J. Syst. Evol. Microbiol.">
        <title>The Global Catalogue of Microorganisms (GCM) 10K type strain sequencing project: providing services to taxonomists for standard genome sequencing and annotation.</title>
        <authorList>
            <consortium name="The Broad Institute Genomics Platform"/>
            <consortium name="The Broad Institute Genome Sequencing Center for Infectious Disease"/>
            <person name="Wu L."/>
            <person name="Ma J."/>
        </authorList>
    </citation>
    <scope>NUCLEOTIDE SEQUENCE [LARGE SCALE GENOMIC DNA]</scope>
    <source>
        <strain evidence="4 5">JCM 16002</strain>
    </source>
</reference>
<dbReference type="InterPro" id="IPR005182">
    <property type="entry name" value="YdbS-like_PH"/>
</dbReference>
<dbReference type="EMBL" id="BAAAQG010000021">
    <property type="protein sequence ID" value="GAA1719071.1"/>
    <property type="molecule type" value="Genomic_DNA"/>
</dbReference>
<proteinExistence type="predicted"/>
<keyword evidence="2" id="KW-0812">Transmembrane</keyword>
<feature type="region of interest" description="Disordered" evidence="1">
    <location>
        <begin position="503"/>
        <end position="524"/>
    </location>
</feature>
<name>A0ABN2J6M8_9ACTN</name>
<comment type="caution">
    <text evidence="4">The sequence shown here is derived from an EMBL/GenBank/DDBJ whole genome shotgun (WGS) entry which is preliminary data.</text>
</comment>